<evidence type="ECO:0000313" key="4">
    <source>
        <dbReference type="Proteomes" id="UP001286313"/>
    </source>
</evidence>
<dbReference type="Gene3D" id="3.40.50.12780">
    <property type="entry name" value="N-terminal domain of ligase-like"/>
    <property type="match status" value="1"/>
</dbReference>
<evidence type="ECO:0000313" key="3">
    <source>
        <dbReference type="EMBL" id="KAK3866768.1"/>
    </source>
</evidence>
<feature type="domain" description="AMP-dependent synthetase/ligase" evidence="1">
    <location>
        <begin position="92"/>
        <end position="347"/>
    </location>
</feature>
<comment type="caution">
    <text evidence="3">The sequence shown here is derived from an EMBL/GenBank/DDBJ whole genome shotgun (WGS) entry which is preliminary data.</text>
</comment>
<accession>A0AAE1K9W7</accession>
<organism evidence="3 4">
    <name type="scientific">Petrolisthes cinctipes</name>
    <name type="common">Flat porcelain crab</name>
    <dbReference type="NCBI Taxonomy" id="88211"/>
    <lineage>
        <taxon>Eukaryota</taxon>
        <taxon>Metazoa</taxon>
        <taxon>Ecdysozoa</taxon>
        <taxon>Arthropoda</taxon>
        <taxon>Crustacea</taxon>
        <taxon>Multicrustacea</taxon>
        <taxon>Malacostraca</taxon>
        <taxon>Eumalacostraca</taxon>
        <taxon>Eucarida</taxon>
        <taxon>Decapoda</taxon>
        <taxon>Pleocyemata</taxon>
        <taxon>Anomura</taxon>
        <taxon>Galatheoidea</taxon>
        <taxon>Porcellanidae</taxon>
        <taxon>Petrolisthes</taxon>
    </lineage>
</organism>
<dbReference type="Gene3D" id="1.10.1200.10">
    <property type="entry name" value="ACP-like"/>
    <property type="match status" value="1"/>
</dbReference>
<reference evidence="3" key="1">
    <citation type="submission" date="2023-10" db="EMBL/GenBank/DDBJ databases">
        <title>Genome assemblies of two species of porcelain crab, Petrolisthes cinctipes and Petrolisthes manimaculis (Anomura: Porcellanidae).</title>
        <authorList>
            <person name="Angst P."/>
        </authorList>
    </citation>
    <scope>NUCLEOTIDE SEQUENCE</scope>
    <source>
        <strain evidence="3">PB745_01</strain>
        <tissue evidence="3">Gill</tissue>
    </source>
</reference>
<dbReference type="Pfam" id="PF00501">
    <property type="entry name" value="AMP-binding"/>
    <property type="match status" value="1"/>
</dbReference>
<dbReference type="Gene3D" id="3.30.300.30">
    <property type="match status" value="1"/>
</dbReference>
<dbReference type="AlphaFoldDB" id="A0AAE1K9W7"/>
<dbReference type="InterPro" id="IPR052091">
    <property type="entry name" value="Beta-ala_Activ/Resist"/>
</dbReference>
<evidence type="ECO:0000259" key="2">
    <source>
        <dbReference type="Pfam" id="PF13570"/>
    </source>
</evidence>
<dbReference type="GO" id="GO:0043041">
    <property type="term" value="P:amino acid activation for nonribosomal peptide biosynthetic process"/>
    <property type="evidence" value="ECO:0007669"/>
    <property type="project" value="TreeGrafter"/>
</dbReference>
<dbReference type="Gene3D" id="2.40.10.480">
    <property type="match status" value="1"/>
</dbReference>
<dbReference type="PANTHER" id="PTHR44394:SF1">
    <property type="entry name" value="BETA-ALANINE-ACTIVATING ENZYME"/>
    <property type="match status" value="1"/>
</dbReference>
<name>A0AAE1K9W7_PETCI</name>
<dbReference type="Proteomes" id="UP001286313">
    <property type="component" value="Unassembled WGS sequence"/>
</dbReference>
<dbReference type="InterPro" id="IPR015943">
    <property type="entry name" value="WD40/YVTN_repeat-like_dom_sf"/>
</dbReference>
<dbReference type="Gene3D" id="2.130.10.10">
    <property type="entry name" value="YVTN repeat-like/Quinoprotein amine dehydrogenase"/>
    <property type="match status" value="1"/>
</dbReference>
<dbReference type="SMART" id="SM00564">
    <property type="entry name" value="PQQ"/>
    <property type="match status" value="6"/>
</dbReference>
<evidence type="ECO:0000259" key="1">
    <source>
        <dbReference type="Pfam" id="PF00501"/>
    </source>
</evidence>
<dbReference type="Pfam" id="PF13570">
    <property type="entry name" value="Beta-prop_ACSF4"/>
    <property type="match status" value="1"/>
</dbReference>
<sequence>MAVVVVASNDQNMSERDYHKLGHLFHNSAASHPDNTAVVFCHEDTGTKRVTYKELQNQVRRVNAELSMCCRYIALDSLPVNTQYTSQEDQVVEETVTPLRDITDTQVVSINTDTQSEFKKCHSMRDLAYVISTSGSTGSPKIVYVPHSCIIPNITDLVSVFQLNSQDCILAAAPLTFDPSVVDMFMAFQIGAALVVPSRTLLRTPRLLVGIMVEVGVTVVQATPSLLLSLGKERLQQAILSGTLCLKILALGGEIFPKLSVLMDIIGEASHVKIFNLYGITEVSCWSTLHEVTPVCEKVEEFQPFGYYLPNMTPIGAPLTSTQVRLLDKIGNDVGEGEVGEIFVGGNRRQCWVDNGNKYISETAQASLQSTGDKGVLKKGNIYCLGRLSNSLVKRNGQKVSLEEIAGACRSLEYVAVCHVAQHEEGKITAFVLPVTGKNSIDKDVLWNDMRNLLSPGKLPDNIMVVLEIPFNSHGKIDTNHLLKLQLKSVKLNQRNYSRQTLKYFFKDLWIRMIGCKEVTPCDNFIKSGGNSLNAVQFIEELQQFLGFKVTNILDVLLNDSYKKALHLVEEVWYSKRKVEDLDNLNFKNKKLKIKESKDKSCSAVSNTTTFNTHDEILLRLDESNKPLKIIGLSDENQQPKVATIVSRRGERSIRPSQTFDRYLEHTGPTEWRYKLGKCIDSSPLLVKYCDERVLVMVGSHSFRFCCVNGDTGEMHWDITLGDRVESSPAVSLDGRNVYVGCYDGKLYCVCVSDGSVAWEYETEGRGEIKSSPVVDEGTGCVIFGAHDKRLHCLFSDGKLKWAVKVSEGSVFSSPCIVKNMVFVGILDGTLACVDKETGILQWRAHVGSPIFSSPAMYSGGVMLGSVDGQIMSYSLTGQRLWKFKTKSTVFSSPFVLQMKDEREIIAIGSHDHSVYFFSDKGELLTEYAGSSPVYATPFLSYADDPNSFMAVICEASGKICVINVTLPRKSTNSKHSTTKTESLYKEPRTQLHSDKPIWKLEWERKLKGEIFSSPVWHQGKVYVGCRDDYLYCFNLLSQI</sequence>
<dbReference type="InterPro" id="IPR036736">
    <property type="entry name" value="ACP-like_sf"/>
</dbReference>
<dbReference type="InterPro" id="IPR045851">
    <property type="entry name" value="AMP-bd_C_sf"/>
</dbReference>
<dbReference type="EMBL" id="JAWQEG010003341">
    <property type="protein sequence ID" value="KAK3866768.1"/>
    <property type="molecule type" value="Genomic_DNA"/>
</dbReference>
<dbReference type="PANTHER" id="PTHR44394">
    <property type="entry name" value="BETA-ALANINE-ACTIVATING ENZYME"/>
    <property type="match status" value="1"/>
</dbReference>
<proteinExistence type="predicted"/>
<dbReference type="InterPro" id="IPR011047">
    <property type="entry name" value="Quinoprotein_ADH-like_sf"/>
</dbReference>
<dbReference type="InterPro" id="IPR002372">
    <property type="entry name" value="PQQ_rpt_dom"/>
</dbReference>
<dbReference type="InterPro" id="IPR042099">
    <property type="entry name" value="ANL_N_sf"/>
</dbReference>
<protein>
    <submittedName>
        <fullName evidence="3">Uncharacterized protein</fullName>
    </submittedName>
</protein>
<gene>
    <name evidence="3" type="ORF">Pcinc_027726</name>
</gene>
<dbReference type="SUPFAM" id="SSF50998">
    <property type="entry name" value="Quinoprotein alcohol dehydrogenase-like"/>
    <property type="match status" value="1"/>
</dbReference>
<feature type="domain" description="Pyrrolo-quinoline quinone repeat" evidence="2">
    <location>
        <begin position="676"/>
        <end position="1036"/>
    </location>
</feature>
<dbReference type="InterPro" id="IPR018391">
    <property type="entry name" value="PQQ_b-propeller_rpt"/>
</dbReference>
<dbReference type="InterPro" id="IPR000873">
    <property type="entry name" value="AMP-dep_synth/lig_dom"/>
</dbReference>
<dbReference type="SUPFAM" id="SSF56801">
    <property type="entry name" value="Acetyl-CoA synthetase-like"/>
    <property type="match status" value="1"/>
</dbReference>
<keyword evidence="4" id="KW-1185">Reference proteome</keyword>
<dbReference type="SUPFAM" id="SSF47336">
    <property type="entry name" value="ACP-like"/>
    <property type="match status" value="1"/>
</dbReference>